<dbReference type="Proteomes" id="UP000663760">
    <property type="component" value="Chromosome 3"/>
</dbReference>
<sequence length="146" mass="17640">MDEKSAGGHRIFQLHELEELRNEAYENHRIYKEKTKTFHDKYISKRKIDVGQKVWLYDSRLKLFPGKLKSKWKGPYVVEETYDHGAVMIKDLKSDHNFKINGQWLKHYIEHECLAEKEILLLKEIQEYILLKFKITTIKKIVLIYF</sequence>
<name>A0A7I8K7I7_SPIIN</name>
<dbReference type="EMBL" id="LR746266">
    <property type="protein sequence ID" value="CAA7392670.1"/>
    <property type="molecule type" value="Genomic_DNA"/>
</dbReference>
<dbReference type="AlphaFoldDB" id="A0A7I8K7I7"/>
<keyword evidence="2" id="KW-1185">Reference proteome</keyword>
<dbReference type="OrthoDB" id="670199at2759"/>
<proteinExistence type="predicted"/>
<gene>
    <name evidence="1" type="ORF">SI8410_03003542</name>
</gene>
<evidence type="ECO:0000313" key="1">
    <source>
        <dbReference type="EMBL" id="CAA7392670.1"/>
    </source>
</evidence>
<protein>
    <submittedName>
        <fullName evidence="1">Uncharacterized protein</fullName>
    </submittedName>
</protein>
<reference evidence="1" key="1">
    <citation type="submission" date="2020-02" db="EMBL/GenBank/DDBJ databases">
        <authorList>
            <person name="Scholz U."/>
            <person name="Mascher M."/>
            <person name="Fiebig A."/>
        </authorList>
    </citation>
    <scope>NUCLEOTIDE SEQUENCE</scope>
</reference>
<evidence type="ECO:0000313" key="2">
    <source>
        <dbReference type="Proteomes" id="UP000663760"/>
    </source>
</evidence>
<organism evidence="1 2">
    <name type="scientific">Spirodela intermedia</name>
    <name type="common">Intermediate duckweed</name>
    <dbReference type="NCBI Taxonomy" id="51605"/>
    <lineage>
        <taxon>Eukaryota</taxon>
        <taxon>Viridiplantae</taxon>
        <taxon>Streptophyta</taxon>
        <taxon>Embryophyta</taxon>
        <taxon>Tracheophyta</taxon>
        <taxon>Spermatophyta</taxon>
        <taxon>Magnoliopsida</taxon>
        <taxon>Liliopsida</taxon>
        <taxon>Araceae</taxon>
        <taxon>Lemnoideae</taxon>
        <taxon>Spirodela</taxon>
    </lineage>
</organism>
<accession>A0A7I8K7I7</accession>